<organism evidence="2 3">
    <name type="scientific">Sphaerobolus stellatus (strain SS14)</name>
    <dbReference type="NCBI Taxonomy" id="990650"/>
    <lineage>
        <taxon>Eukaryota</taxon>
        <taxon>Fungi</taxon>
        <taxon>Dikarya</taxon>
        <taxon>Basidiomycota</taxon>
        <taxon>Agaricomycotina</taxon>
        <taxon>Agaricomycetes</taxon>
        <taxon>Phallomycetidae</taxon>
        <taxon>Geastrales</taxon>
        <taxon>Sphaerobolaceae</taxon>
        <taxon>Sphaerobolus</taxon>
    </lineage>
</organism>
<feature type="non-terminal residue" evidence="2">
    <location>
        <position position="1"/>
    </location>
</feature>
<dbReference type="InterPro" id="IPR007889">
    <property type="entry name" value="HTH_Psq"/>
</dbReference>
<dbReference type="EMBL" id="KN837302">
    <property type="protein sequence ID" value="KIJ28584.1"/>
    <property type="molecule type" value="Genomic_DNA"/>
</dbReference>
<dbReference type="SUPFAM" id="SSF46689">
    <property type="entry name" value="Homeodomain-like"/>
    <property type="match status" value="1"/>
</dbReference>
<dbReference type="Pfam" id="PF05225">
    <property type="entry name" value="HTH_psq"/>
    <property type="match status" value="1"/>
</dbReference>
<feature type="non-terminal residue" evidence="2">
    <location>
        <position position="74"/>
    </location>
</feature>
<reference evidence="2 3" key="1">
    <citation type="submission" date="2014-06" db="EMBL/GenBank/DDBJ databases">
        <title>Evolutionary Origins and Diversification of the Mycorrhizal Mutualists.</title>
        <authorList>
            <consortium name="DOE Joint Genome Institute"/>
            <consortium name="Mycorrhizal Genomics Consortium"/>
            <person name="Kohler A."/>
            <person name="Kuo A."/>
            <person name="Nagy L.G."/>
            <person name="Floudas D."/>
            <person name="Copeland A."/>
            <person name="Barry K.W."/>
            <person name="Cichocki N."/>
            <person name="Veneault-Fourrey C."/>
            <person name="LaButti K."/>
            <person name="Lindquist E.A."/>
            <person name="Lipzen A."/>
            <person name="Lundell T."/>
            <person name="Morin E."/>
            <person name="Murat C."/>
            <person name="Riley R."/>
            <person name="Ohm R."/>
            <person name="Sun H."/>
            <person name="Tunlid A."/>
            <person name="Henrissat B."/>
            <person name="Grigoriev I.V."/>
            <person name="Hibbett D.S."/>
            <person name="Martin F."/>
        </authorList>
    </citation>
    <scope>NUCLEOTIDE SEQUENCE [LARGE SCALE GENOMIC DNA]</scope>
    <source>
        <strain evidence="2 3">SS14</strain>
    </source>
</reference>
<dbReference type="AlphaFoldDB" id="A0A0C9U303"/>
<protein>
    <recommendedName>
        <fullName evidence="1">HTH psq-type domain-containing protein</fullName>
    </recommendedName>
</protein>
<dbReference type="Proteomes" id="UP000054279">
    <property type="component" value="Unassembled WGS sequence"/>
</dbReference>
<evidence type="ECO:0000313" key="2">
    <source>
        <dbReference type="EMBL" id="KIJ28584.1"/>
    </source>
</evidence>
<dbReference type="InterPro" id="IPR009057">
    <property type="entry name" value="Homeodomain-like_sf"/>
</dbReference>
<dbReference type="HOGENOM" id="CLU_194174_0_0_1"/>
<feature type="domain" description="HTH psq-type" evidence="1">
    <location>
        <begin position="8"/>
        <end position="49"/>
    </location>
</feature>
<accession>A0A0C9U303</accession>
<dbReference type="GO" id="GO:0003677">
    <property type="term" value="F:DNA binding"/>
    <property type="evidence" value="ECO:0007669"/>
    <property type="project" value="InterPro"/>
</dbReference>
<dbReference type="OrthoDB" id="3197907at2759"/>
<name>A0A0C9U303_SPHS4</name>
<sequence>KAASDNKEGRIQQALISIQTGQVLSINAAATLFGVSYSTLYNRTHGSVSREEAHLSKRVLTPAQERVLIEWAIT</sequence>
<evidence type="ECO:0000259" key="1">
    <source>
        <dbReference type="Pfam" id="PF05225"/>
    </source>
</evidence>
<dbReference type="Gene3D" id="1.10.10.60">
    <property type="entry name" value="Homeodomain-like"/>
    <property type="match status" value="1"/>
</dbReference>
<evidence type="ECO:0000313" key="3">
    <source>
        <dbReference type="Proteomes" id="UP000054279"/>
    </source>
</evidence>
<proteinExistence type="predicted"/>
<keyword evidence="3" id="KW-1185">Reference proteome</keyword>
<gene>
    <name evidence="2" type="ORF">M422DRAFT_114568</name>
</gene>